<dbReference type="InterPro" id="IPR043128">
    <property type="entry name" value="Rev_trsase/Diguanyl_cyclase"/>
</dbReference>
<dbReference type="PANTHER" id="PTHR33050:SF7">
    <property type="entry name" value="RIBONUCLEASE H"/>
    <property type="match status" value="1"/>
</dbReference>
<accession>A0A5J4W571</accession>
<dbReference type="Pfam" id="PF00078">
    <property type="entry name" value="RVT_1"/>
    <property type="match status" value="1"/>
</dbReference>
<dbReference type="Gene3D" id="3.30.70.270">
    <property type="match status" value="1"/>
</dbReference>
<dbReference type="PROSITE" id="PS50878">
    <property type="entry name" value="RT_POL"/>
    <property type="match status" value="1"/>
</dbReference>
<dbReference type="InterPro" id="IPR052055">
    <property type="entry name" value="Hepadnavirus_pol/RT"/>
</dbReference>
<evidence type="ECO:0000313" key="2">
    <source>
        <dbReference type="EMBL" id="KAA6389890.1"/>
    </source>
</evidence>
<proteinExistence type="predicted"/>
<reference evidence="2 3" key="1">
    <citation type="submission" date="2019-03" db="EMBL/GenBank/DDBJ databases">
        <title>Single cell metagenomics reveals metabolic interactions within the superorganism composed of flagellate Streblomastix strix and complex community of Bacteroidetes bacteria on its surface.</title>
        <authorList>
            <person name="Treitli S.C."/>
            <person name="Kolisko M."/>
            <person name="Husnik F."/>
            <person name="Keeling P."/>
            <person name="Hampl V."/>
        </authorList>
    </citation>
    <scope>NUCLEOTIDE SEQUENCE [LARGE SCALE GENOMIC DNA]</scope>
    <source>
        <strain evidence="2">ST1C</strain>
    </source>
</reference>
<sequence length="475" mass="55160">MNHQYDFAITIDLKHSYSHEPMSKDSRRRFGFRYKSQNIRQVAMRFELAAAPRTFTHLIRRVLACFRPEMRVIAYLDDFLFLFSSIGDAVKNVQKIVQLFIELGLTIQWEKSKLIPVQQFKFLGLDWNSTQMTESPSLKRLALVRSRNLEKCKDLLLNQWGWNQTALLGEMENQELEWQNKRLKVSVNFVIAPFNVEAKTTSDASKKSLGATLEINKEKFASQTLEIDIQMLSSNNREMMALLQALMDFKQILLNMNVHNVEIQSDNYVTVSRHLVQIELHLPQSRIKVNSTNSNRQQLETLSLMDPCRAQLGSKQSFSKQRWFGLYAGQKSFQRFMPIITDQFRNRCICKTKKNQTKAFFSCKKDSKVEAMNAMTQHWTDNRMYYMFPPVTLISEIVEKIIRERTNTLLITPDWTSLISRETLEQNCTVKVDLLQTKDCCTPGILLEAAKAQMPPGCLVAWLFNVDPLIPQLTC</sequence>
<protein>
    <recommendedName>
        <fullName evidence="1">Reverse transcriptase domain-containing protein</fullName>
    </recommendedName>
</protein>
<evidence type="ECO:0000313" key="3">
    <source>
        <dbReference type="Proteomes" id="UP000324800"/>
    </source>
</evidence>
<dbReference type="CDD" id="cd03714">
    <property type="entry name" value="RT_DIRS1"/>
    <property type="match status" value="1"/>
</dbReference>
<feature type="domain" description="Reverse transcriptase" evidence="1">
    <location>
        <begin position="1"/>
        <end position="127"/>
    </location>
</feature>
<dbReference type="SUPFAM" id="SSF56672">
    <property type="entry name" value="DNA/RNA polymerases"/>
    <property type="match status" value="1"/>
</dbReference>
<gene>
    <name evidence="2" type="ORF">EZS28_014585</name>
</gene>
<dbReference type="AlphaFoldDB" id="A0A5J4W571"/>
<organism evidence="2 3">
    <name type="scientific">Streblomastix strix</name>
    <dbReference type="NCBI Taxonomy" id="222440"/>
    <lineage>
        <taxon>Eukaryota</taxon>
        <taxon>Metamonada</taxon>
        <taxon>Preaxostyla</taxon>
        <taxon>Oxymonadida</taxon>
        <taxon>Streblomastigidae</taxon>
        <taxon>Streblomastix</taxon>
    </lineage>
</organism>
<evidence type="ECO:0000259" key="1">
    <source>
        <dbReference type="PROSITE" id="PS50878"/>
    </source>
</evidence>
<dbReference type="EMBL" id="SNRW01003419">
    <property type="protein sequence ID" value="KAA6389890.1"/>
    <property type="molecule type" value="Genomic_DNA"/>
</dbReference>
<comment type="caution">
    <text evidence="2">The sequence shown here is derived from an EMBL/GenBank/DDBJ whole genome shotgun (WGS) entry which is preliminary data.</text>
</comment>
<dbReference type="InterPro" id="IPR043502">
    <property type="entry name" value="DNA/RNA_pol_sf"/>
</dbReference>
<name>A0A5J4W571_9EUKA</name>
<dbReference type="InterPro" id="IPR000477">
    <property type="entry name" value="RT_dom"/>
</dbReference>
<dbReference type="Proteomes" id="UP000324800">
    <property type="component" value="Unassembled WGS sequence"/>
</dbReference>
<dbReference type="OrthoDB" id="115435at2759"/>
<dbReference type="PANTHER" id="PTHR33050">
    <property type="entry name" value="REVERSE TRANSCRIPTASE DOMAIN-CONTAINING PROTEIN"/>
    <property type="match status" value="1"/>
</dbReference>
<dbReference type="Gene3D" id="3.10.10.10">
    <property type="entry name" value="HIV Type 1 Reverse Transcriptase, subunit A, domain 1"/>
    <property type="match status" value="1"/>
</dbReference>